<gene>
    <name evidence="7" type="ORF">PSRA_1681</name>
</gene>
<dbReference type="GO" id="GO:0050661">
    <property type="term" value="F:NADP binding"/>
    <property type="evidence" value="ECO:0007669"/>
    <property type="project" value="TreeGrafter"/>
</dbReference>
<keyword evidence="3" id="KW-0028">Amino-acid biosynthesis</keyword>
<dbReference type="PANTHER" id="PTHR21089">
    <property type="entry name" value="SHIKIMATE DEHYDROGENASE"/>
    <property type="match status" value="1"/>
</dbReference>
<name>A0A261ER62_9BIFI</name>
<dbReference type="EMBL" id="MWWR01000020">
    <property type="protein sequence ID" value="OZG49340.1"/>
    <property type="molecule type" value="Genomic_DNA"/>
</dbReference>
<feature type="domain" description="Quinate/shikimate 5-dehydrogenase/glutamyl-tRNA reductase" evidence="5">
    <location>
        <begin position="130"/>
        <end position="208"/>
    </location>
</feature>
<dbReference type="Gene3D" id="3.40.50.720">
    <property type="entry name" value="NAD(P)-binding Rossmann-like Domain"/>
    <property type="match status" value="1"/>
</dbReference>
<evidence type="ECO:0000256" key="1">
    <source>
        <dbReference type="ARBA" id="ARBA00004871"/>
    </source>
</evidence>
<dbReference type="Pfam" id="PF08501">
    <property type="entry name" value="Shikimate_dh_N"/>
    <property type="match status" value="1"/>
</dbReference>
<reference evidence="7 8" key="1">
    <citation type="journal article" date="2017" name="BMC Genomics">
        <title>Comparative genomic and phylogenomic analyses of the Bifidobacteriaceae family.</title>
        <authorList>
            <person name="Lugli G.A."/>
            <person name="Milani C."/>
            <person name="Turroni F."/>
            <person name="Duranti S."/>
            <person name="Mancabelli L."/>
            <person name="Mangifesta M."/>
            <person name="Ferrario C."/>
            <person name="Modesto M."/>
            <person name="Mattarelli P."/>
            <person name="Jiri K."/>
            <person name="van Sinderen D."/>
            <person name="Ventura M."/>
        </authorList>
    </citation>
    <scope>NUCLEOTIDE SEQUENCE [LARGE SCALE GENOMIC DNA]</scope>
    <source>
        <strain evidence="7 8">DSM 24742</strain>
    </source>
</reference>
<evidence type="ECO:0000256" key="4">
    <source>
        <dbReference type="ARBA" id="ARBA00049442"/>
    </source>
</evidence>
<dbReference type="UniPathway" id="UPA00053">
    <property type="reaction ID" value="UER00087"/>
</dbReference>
<dbReference type="GO" id="GO:0005829">
    <property type="term" value="C:cytosol"/>
    <property type="evidence" value="ECO:0007669"/>
    <property type="project" value="TreeGrafter"/>
</dbReference>
<sequence length="293" mass="31930">MAVIAHKAAVLGKPIAHSLSPVLHNAAYEALGLDDWHYGREEVGVDDLDAFLHGLDPTWRGLSLTMPLKRAIIPYGTPQDKWVKLLGVANTAVFEWQMQNTAHPELPAIRLYNTDVYGIYQVLLRGIRNRNNTRSALIIGNGNTAHSAFAALSMLKVRNITIAARHSEKSAPFIKLGTELHVDTTLAKLEGVFADMSSYDFVVSTVPAHVPDPYVGGLRTDGRPLGTLLDVVYDPRPTALMQAWSDNGGTAIGGQEMLLQQAIPQVAYMTSTSTDEIAAQAENHMREALNDAL</sequence>
<dbReference type="EC" id="1.1.1.25" evidence="2"/>
<dbReference type="Gene3D" id="3.40.50.10860">
    <property type="entry name" value="Leucine Dehydrogenase, chain A, domain 1"/>
    <property type="match status" value="1"/>
</dbReference>
<comment type="pathway">
    <text evidence="1">Metabolic intermediate biosynthesis; chorismate biosynthesis; chorismate from D-erythrose 4-phosphate and phosphoenolpyruvate: step 4/7.</text>
</comment>
<dbReference type="GO" id="GO:0009073">
    <property type="term" value="P:aromatic amino acid family biosynthetic process"/>
    <property type="evidence" value="ECO:0007669"/>
    <property type="project" value="UniProtKB-KW"/>
</dbReference>
<dbReference type="SUPFAM" id="SSF51735">
    <property type="entry name" value="NAD(P)-binding Rossmann-fold domains"/>
    <property type="match status" value="1"/>
</dbReference>
<dbReference type="SUPFAM" id="SSF53223">
    <property type="entry name" value="Aminoacid dehydrogenase-like, N-terminal domain"/>
    <property type="match status" value="1"/>
</dbReference>
<dbReference type="InterPro" id="IPR013708">
    <property type="entry name" value="Shikimate_DH-bd_N"/>
</dbReference>
<evidence type="ECO:0000256" key="2">
    <source>
        <dbReference type="ARBA" id="ARBA00012962"/>
    </source>
</evidence>
<keyword evidence="8" id="KW-1185">Reference proteome</keyword>
<dbReference type="InterPro" id="IPR046346">
    <property type="entry name" value="Aminoacid_DH-like_N_sf"/>
</dbReference>
<dbReference type="InterPro" id="IPR036291">
    <property type="entry name" value="NAD(P)-bd_dom_sf"/>
</dbReference>
<accession>A0A261ER62</accession>
<dbReference type="PANTHER" id="PTHR21089:SF1">
    <property type="entry name" value="BIFUNCTIONAL 3-DEHYDROQUINATE DEHYDRATASE_SHIKIMATE DEHYDROGENASE, CHLOROPLASTIC"/>
    <property type="match status" value="1"/>
</dbReference>
<dbReference type="CDD" id="cd01065">
    <property type="entry name" value="NAD_bind_Shikimate_DH"/>
    <property type="match status" value="1"/>
</dbReference>
<dbReference type="Pfam" id="PF01488">
    <property type="entry name" value="Shikimate_DH"/>
    <property type="match status" value="1"/>
</dbReference>
<evidence type="ECO:0000313" key="7">
    <source>
        <dbReference type="EMBL" id="OZG49340.1"/>
    </source>
</evidence>
<keyword evidence="3" id="KW-0057">Aromatic amino acid biosynthesis</keyword>
<evidence type="ECO:0000259" key="5">
    <source>
        <dbReference type="Pfam" id="PF01488"/>
    </source>
</evidence>
<dbReference type="RefSeq" id="WP_094661474.1">
    <property type="nucleotide sequence ID" value="NZ_JBKZBR010000001.1"/>
</dbReference>
<dbReference type="GO" id="GO:0019632">
    <property type="term" value="P:shikimate metabolic process"/>
    <property type="evidence" value="ECO:0007669"/>
    <property type="project" value="TreeGrafter"/>
</dbReference>
<dbReference type="InterPro" id="IPR006151">
    <property type="entry name" value="Shikm_DH/Glu-tRNA_Rdtase"/>
</dbReference>
<organism evidence="7 8">
    <name type="scientific">Pseudoscardovia radai</name>
    <dbReference type="NCBI Taxonomy" id="987066"/>
    <lineage>
        <taxon>Bacteria</taxon>
        <taxon>Bacillati</taxon>
        <taxon>Actinomycetota</taxon>
        <taxon>Actinomycetes</taxon>
        <taxon>Bifidobacteriales</taxon>
        <taxon>Bifidobacteriaceae</taxon>
        <taxon>Pseudoscardovia</taxon>
    </lineage>
</organism>
<dbReference type="InterPro" id="IPR022893">
    <property type="entry name" value="Shikimate_DH_fam"/>
</dbReference>
<dbReference type="GO" id="GO:0004764">
    <property type="term" value="F:shikimate 3-dehydrogenase (NADP+) activity"/>
    <property type="evidence" value="ECO:0007669"/>
    <property type="project" value="UniProtKB-EC"/>
</dbReference>
<evidence type="ECO:0000256" key="3">
    <source>
        <dbReference type="ARBA" id="ARBA00023141"/>
    </source>
</evidence>
<protein>
    <recommendedName>
        <fullName evidence="2">shikimate dehydrogenase (NADP(+))</fullName>
        <ecNumber evidence="2">1.1.1.25</ecNumber>
    </recommendedName>
</protein>
<evidence type="ECO:0000259" key="6">
    <source>
        <dbReference type="Pfam" id="PF08501"/>
    </source>
</evidence>
<evidence type="ECO:0000313" key="8">
    <source>
        <dbReference type="Proteomes" id="UP000216725"/>
    </source>
</evidence>
<proteinExistence type="predicted"/>
<dbReference type="OrthoDB" id="9776868at2"/>
<dbReference type="AlphaFoldDB" id="A0A261ER62"/>
<dbReference type="NCBIfam" id="NF001311">
    <property type="entry name" value="PRK00258.1-3"/>
    <property type="match status" value="1"/>
</dbReference>
<dbReference type="GO" id="GO:0009423">
    <property type="term" value="P:chorismate biosynthetic process"/>
    <property type="evidence" value="ECO:0007669"/>
    <property type="project" value="UniProtKB-UniPathway"/>
</dbReference>
<feature type="domain" description="Shikimate dehydrogenase substrate binding N-terminal" evidence="6">
    <location>
        <begin position="10"/>
        <end position="91"/>
    </location>
</feature>
<comment type="caution">
    <text evidence="7">The sequence shown here is derived from an EMBL/GenBank/DDBJ whole genome shotgun (WGS) entry which is preliminary data.</text>
</comment>
<dbReference type="Proteomes" id="UP000216725">
    <property type="component" value="Unassembled WGS sequence"/>
</dbReference>
<comment type="catalytic activity">
    <reaction evidence="4">
        <text>shikimate + NADP(+) = 3-dehydroshikimate + NADPH + H(+)</text>
        <dbReference type="Rhea" id="RHEA:17737"/>
        <dbReference type="ChEBI" id="CHEBI:15378"/>
        <dbReference type="ChEBI" id="CHEBI:16630"/>
        <dbReference type="ChEBI" id="CHEBI:36208"/>
        <dbReference type="ChEBI" id="CHEBI:57783"/>
        <dbReference type="ChEBI" id="CHEBI:58349"/>
        <dbReference type="EC" id="1.1.1.25"/>
    </reaction>
</comment>